<protein>
    <recommendedName>
        <fullName evidence="8 10">Phosphate acyltransferase</fullName>
        <ecNumber evidence="8 10">2.3.1.274</ecNumber>
    </recommendedName>
    <alternativeName>
        <fullName evidence="10">Acyl-ACP phosphotransacylase</fullName>
    </alternativeName>
    <alternativeName>
        <fullName evidence="10">Acyl-[acyl-carrier-protein]--phosphate acyltransferase</fullName>
    </alternativeName>
    <alternativeName>
        <fullName evidence="10">Phosphate-acyl-ACP acyltransferase</fullName>
    </alternativeName>
</protein>
<comment type="caution">
    <text evidence="11">The sequence shown here is derived from an EMBL/GenBank/DDBJ whole genome shotgun (WGS) entry which is preliminary data.</text>
</comment>
<keyword evidence="11" id="KW-0012">Acyltransferase</keyword>
<proteinExistence type="inferred from homology"/>
<sequence>MIKLAIDAMGGDFAPEINILGTVKALLETPELYVYIYGNQIKINNILNQYFAPQLIKFLKKKRMTIIHTDLYLNMDITNLREVLSEQSQHSMFLALEAARQEKVDGVISAGPTQALIFASYFIIKTLPFMKRVALAPFFSSLDGRTRILLDAGANIDVQPEQLLNYAVCASVMAKELLGIKQPKIKLLNIGVEKNKGRTLEKETYHLLQHDSRIFFQGNEEPQNLLFTNADILLNDGFVLNMIIKSYEGAIESSMQAFKKVLTGNYFLKIISKLFYSKKLKEMKKKMDHKEIGGAMLLGLKKIVVKAHGNSNDYAFYKAILQAKKLVQQNFIQKIAQQF</sequence>
<evidence type="ECO:0000256" key="5">
    <source>
        <dbReference type="ARBA" id="ARBA00023098"/>
    </source>
</evidence>
<dbReference type="EC" id="2.3.1.274" evidence="8 10"/>
<evidence type="ECO:0000256" key="7">
    <source>
        <dbReference type="ARBA" id="ARBA00023264"/>
    </source>
</evidence>
<comment type="similarity">
    <text evidence="10">Belongs to the PlsX family.</text>
</comment>
<dbReference type="AlphaFoldDB" id="A0A2S8NV59"/>
<keyword evidence="6 10" id="KW-0594">Phospholipid biosynthesis</keyword>
<dbReference type="Pfam" id="PF02504">
    <property type="entry name" value="FA_synthesis"/>
    <property type="match status" value="1"/>
</dbReference>
<name>A0A2S8NV59_9MOLU</name>
<dbReference type="UniPathway" id="UPA00085"/>
<dbReference type="PIRSF" id="PIRSF002465">
    <property type="entry name" value="Phsphlp_syn_PlsX"/>
    <property type="match status" value="1"/>
</dbReference>
<evidence type="ECO:0000256" key="9">
    <source>
        <dbReference type="ARBA" id="ARBA00046608"/>
    </source>
</evidence>
<accession>A0A2S8NV59</accession>
<evidence type="ECO:0000256" key="3">
    <source>
        <dbReference type="ARBA" id="ARBA00022516"/>
    </source>
</evidence>
<dbReference type="GO" id="GO:0005737">
    <property type="term" value="C:cytoplasm"/>
    <property type="evidence" value="ECO:0007669"/>
    <property type="project" value="UniProtKB-SubCell"/>
</dbReference>
<comment type="function">
    <text evidence="10">Catalyzes the reversible formation of acyl-phosphate (acyl-PO(4)) from acyl-[acyl-carrier-protein] (acyl-ACP). This enzyme utilizes acyl-ACP as fatty acyl donor, but not acyl-CoA.</text>
</comment>
<dbReference type="InterPro" id="IPR003664">
    <property type="entry name" value="FA_synthesis"/>
</dbReference>
<comment type="subcellular location">
    <subcellularLocation>
        <location evidence="10">Cytoplasm</location>
    </subcellularLocation>
    <text evidence="10">Associated with the membrane possibly through PlsY.</text>
</comment>
<evidence type="ECO:0000256" key="8">
    <source>
        <dbReference type="ARBA" id="ARBA00024069"/>
    </source>
</evidence>
<dbReference type="GO" id="GO:0006633">
    <property type="term" value="P:fatty acid biosynthetic process"/>
    <property type="evidence" value="ECO:0007669"/>
    <property type="project" value="UniProtKB-UniRule"/>
</dbReference>
<keyword evidence="2 10" id="KW-0963">Cytoplasm</keyword>
<comment type="subunit">
    <text evidence="9 10">Homodimer. Probably interacts with PlsY.</text>
</comment>
<evidence type="ECO:0000256" key="4">
    <source>
        <dbReference type="ARBA" id="ARBA00022679"/>
    </source>
</evidence>
<dbReference type="InterPro" id="IPR012281">
    <property type="entry name" value="Phospholipid_synth_PlsX-like"/>
</dbReference>
<comment type="pathway">
    <text evidence="10">Lipid metabolism; phospholipid metabolism.</text>
</comment>
<evidence type="ECO:0000256" key="1">
    <source>
        <dbReference type="ARBA" id="ARBA00001232"/>
    </source>
</evidence>
<comment type="catalytic activity">
    <reaction evidence="1 10">
        <text>a fatty acyl-[ACP] + phosphate = an acyl phosphate + holo-[ACP]</text>
        <dbReference type="Rhea" id="RHEA:42292"/>
        <dbReference type="Rhea" id="RHEA-COMP:9685"/>
        <dbReference type="Rhea" id="RHEA-COMP:14125"/>
        <dbReference type="ChEBI" id="CHEBI:43474"/>
        <dbReference type="ChEBI" id="CHEBI:59918"/>
        <dbReference type="ChEBI" id="CHEBI:64479"/>
        <dbReference type="ChEBI" id="CHEBI:138651"/>
        <dbReference type="EC" id="2.3.1.274"/>
    </reaction>
</comment>
<dbReference type="Gene3D" id="3.40.718.10">
    <property type="entry name" value="Isopropylmalate Dehydrogenase"/>
    <property type="match status" value="1"/>
</dbReference>
<evidence type="ECO:0000256" key="6">
    <source>
        <dbReference type="ARBA" id="ARBA00023209"/>
    </source>
</evidence>
<keyword evidence="7 10" id="KW-1208">Phospholipid metabolism</keyword>
<evidence type="ECO:0000256" key="2">
    <source>
        <dbReference type="ARBA" id="ARBA00022490"/>
    </source>
</evidence>
<dbReference type="PANTHER" id="PTHR30100:SF1">
    <property type="entry name" value="PHOSPHATE ACYLTRANSFERASE"/>
    <property type="match status" value="1"/>
</dbReference>
<keyword evidence="12" id="KW-1185">Reference proteome</keyword>
<dbReference type="SUPFAM" id="SSF53659">
    <property type="entry name" value="Isocitrate/Isopropylmalate dehydrogenase-like"/>
    <property type="match status" value="1"/>
</dbReference>
<dbReference type="NCBIfam" id="TIGR00182">
    <property type="entry name" value="plsX"/>
    <property type="match status" value="1"/>
</dbReference>
<dbReference type="Proteomes" id="UP000238672">
    <property type="component" value="Unassembled WGS sequence"/>
</dbReference>
<organism evidence="11 12">
    <name type="scientific">Candidatus Phytoplasma phoenicium</name>
    <dbReference type="NCBI Taxonomy" id="198422"/>
    <lineage>
        <taxon>Bacteria</taxon>
        <taxon>Bacillati</taxon>
        <taxon>Mycoplasmatota</taxon>
        <taxon>Mollicutes</taxon>
        <taxon>Acholeplasmatales</taxon>
        <taxon>Acholeplasmataceae</taxon>
        <taxon>Candidatus Phytoplasma</taxon>
        <taxon>16SrIX (Pigeon pea witches'-broom group)</taxon>
    </lineage>
</organism>
<dbReference type="GO" id="GO:0043811">
    <property type="term" value="F:phosphate:acyl-[acyl carrier protein] acyltransferase activity"/>
    <property type="evidence" value="ECO:0007669"/>
    <property type="project" value="UniProtKB-UniRule"/>
</dbReference>
<reference evidence="11 12" key="1">
    <citation type="submission" date="2018-02" db="EMBL/GenBank/DDBJ databases">
        <title>Metagenomics reveals mixed infection of spiroplasma and phytoplasma in chicory.</title>
        <authorList>
            <person name="Polano C."/>
            <person name="Moruzzi S."/>
            <person name="Ermacora P."/>
            <person name="Ferrini F."/>
            <person name="Martini M."/>
            <person name="Firrao G."/>
        </authorList>
    </citation>
    <scope>NUCLEOTIDE SEQUENCE [LARGE SCALE GENOMIC DNA]</scope>
    <source>
        <strain evidence="11 12">ChiP</strain>
    </source>
</reference>
<gene>
    <name evidence="10" type="primary">plsX</name>
    <name evidence="11" type="ORF">C6B37_00955</name>
</gene>
<evidence type="ECO:0000313" key="11">
    <source>
        <dbReference type="EMBL" id="PQP79819.1"/>
    </source>
</evidence>
<dbReference type="HAMAP" id="MF_00019">
    <property type="entry name" value="PlsX"/>
    <property type="match status" value="1"/>
</dbReference>
<dbReference type="GO" id="GO:0008654">
    <property type="term" value="P:phospholipid biosynthetic process"/>
    <property type="evidence" value="ECO:0007669"/>
    <property type="project" value="UniProtKB-KW"/>
</dbReference>
<dbReference type="PANTHER" id="PTHR30100">
    <property type="entry name" value="FATTY ACID/PHOSPHOLIPID SYNTHESIS PROTEIN PLSX"/>
    <property type="match status" value="1"/>
</dbReference>
<keyword evidence="5 10" id="KW-0443">Lipid metabolism</keyword>
<keyword evidence="3 10" id="KW-0444">Lipid biosynthesis</keyword>
<evidence type="ECO:0000256" key="10">
    <source>
        <dbReference type="HAMAP-Rule" id="MF_00019"/>
    </source>
</evidence>
<keyword evidence="4 10" id="KW-0808">Transferase</keyword>
<dbReference type="EMBL" id="PUUG01000017">
    <property type="protein sequence ID" value="PQP79819.1"/>
    <property type="molecule type" value="Genomic_DNA"/>
</dbReference>
<evidence type="ECO:0000313" key="12">
    <source>
        <dbReference type="Proteomes" id="UP000238672"/>
    </source>
</evidence>